<dbReference type="InterPro" id="IPR002347">
    <property type="entry name" value="SDR_fam"/>
</dbReference>
<dbReference type="GO" id="GO:0016616">
    <property type="term" value="F:oxidoreductase activity, acting on the CH-OH group of donors, NAD or NADP as acceptor"/>
    <property type="evidence" value="ECO:0007669"/>
    <property type="project" value="UniProtKB-ARBA"/>
</dbReference>
<comment type="similarity">
    <text evidence="1 4">Belongs to the short-chain dehydrogenases/reductases (SDR) family.</text>
</comment>
<dbReference type="SUPFAM" id="SSF51735">
    <property type="entry name" value="NAD(P)-binding Rossmann-fold domains"/>
    <property type="match status" value="1"/>
</dbReference>
<dbReference type="PANTHER" id="PTHR43008">
    <property type="entry name" value="BENZIL REDUCTASE"/>
    <property type="match status" value="1"/>
</dbReference>
<sequence>MKSNHSSRNGSPMRPAYGGTAYKPDSMSVADELHPVIHAGRVALITGAASGIGRAAAIEFAKLGLKVAIADVTEDTLKEVGKTLVGIVGEANVLVVPTDVSKLDQVKALRDKVYEAWGEVSVLMNNAGIGPKGASWEGLDEWHRIFDVNVFGVVNVQHTFVPSMLHQENPALVINTGSKQGITNPPGNAAYNASKAAVKSLTESLAHELRERPNCNVTAHLFIPGWTYTGLTSQSYGPSFDPASKPAGAWSAEETVLYMLDKVRSGDFYILVPDNETKREVDQLRIMWAAADIAEGRPAL</sequence>
<keyword evidence="2" id="KW-0521">NADP</keyword>
<evidence type="ECO:0000313" key="5">
    <source>
        <dbReference type="EMBL" id="PPQ83692.1"/>
    </source>
</evidence>
<dbReference type="PROSITE" id="PS00061">
    <property type="entry name" value="ADH_SHORT"/>
    <property type="match status" value="1"/>
</dbReference>
<dbReference type="PANTHER" id="PTHR43008:SF7">
    <property type="entry name" value="SHORT CHAIN DEHYDROGENASE_REDUCTASE (AFU_ORTHOLOGUE AFUA_2G00830)"/>
    <property type="match status" value="1"/>
</dbReference>
<reference evidence="5 6" key="1">
    <citation type="journal article" date="2018" name="Evol. Lett.">
        <title>Horizontal gene cluster transfer increased hallucinogenic mushroom diversity.</title>
        <authorList>
            <person name="Reynolds H.T."/>
            <person name="Vijayakumar V."/>
            <person name="Gluck-Thaler E."/>
            <person name="Korotkin H.B."/>
            <person name="Matheny P.B."/>
            <person name="Slot J.C."/>
        </authorList>
    </citation>
    <scope>NUCLEOTIDE SEQUENCE [LARGE SCALE GENOMIC DNA]</scope>
    <source>
        <strain evidence="5 6">SRW20</strain>
    </source>
</reference>
<comment type="caution">
    <text evidence="5">The sequence shown here is derived from an EMBL/GenBank/DDBJ whole genome shotgun (WGS) entry which is preliminary data.</text>
</comment>
<evidence type="ECO:0000256" key="2">
    <source>
        <dbReference type="ARBA" id="ARBA00022857"/>
    </source>
</evidence>
<dbReference type="GO" id="GO:0050664">
    <property type="term" value="F:oxidoreductase activity, acting on NAD(P)H, oxygen as acceptor"/>
    <property type="evidence" value="ECO:0007669"/>
    <property type="project" value="TreeGrafter"/>
</dbReference>
<evidence type="ECO:0000256" key="3">
    <source>
        <dbReference type="ARBA" id="ARBA00023002"/>
    </source>
</evidence>
<dbReference type="CDD" id="cd05233">
    <property type="entry name" value="SDR_c"/>
    <property type="match status" value="1"/>
</dbReference>
<dbReference type="InterPro" id="IPR036291">
    <property type="entry name" value="NAD(P)-bd_dom_sf"/>
</dbReference>
<gene>
    <name evidence="5" type="ORF">CVT26_006239</name>
</gene>
<dbReference type="STRING" id="231916.A0A409WYZ1"/>
<evidence type="ECO:0000313" key="6">
    <source>
        <dbReference type="Proteomes" id="UP000284706"/>
    </source>
</evidence>
<evidence type="ECO:0000256" key="1">
    <source>
        <dbReference type="ARBA" id="ARBA00006484"/>
    </source>
</evidence>
<dbReference type="AlphaFoldDB" id="A0A409WYZ1"/>
<feature type="non-terminal residue" evidence="5">
    <location>
        <position position="300"/>
    </location>
</feature>
<dbReference type="EMBL" id="NHYE01004589">
    <property type="protein sequence ID" value="PPQ83692.1"/>
    <property type="molecule type" value="Genomic_DNA"/>
</dbReference>
<dbReference type="PRINTS" id="PR00080">
    <property type="entry name" value="SDRFAMILY"/>
</dbReference>
<dbReference type="OrthoDB" id="5307821at2759"/>
<organism evidence="5 6">
    <name type="scientific">Gymnopilus dilepis</name>
    <dbReference type="NCBI Taxonomy" id="231916"/>
    <lineage>
        <taxon>Eukaryota</taxon>
        <taxon>Fungi</taxon>
        <taxon>Dikarya</taxon>
        <taxon>Basidiomycota</taxon>
        <taxon>Agaricomycotina</taxon>
        <taxon>Agaricomycetes</taxon>
        <taxon>Agaricomycetidae</taxon>
        <taxon>Agaricales</taxon>
        <taxon>Agaricineae</taxon>
        <taxon>Hymenogastraceae</taxon>
        <taxon>Gymnopilus</taxon>
    </lineage>
</organism>
<evidence type="ECO:0000256" key="4">
    <source>
        <dbReference type="RuleBase" id="RU000363"/>
    </source>
</evidence>
<dbReference type="InParanoid" id="A0A409WYZ1"/>
<accession>A0A409WYZ1</accession>
<proteinExistence type="inferred from homology"/>
<dbReference type="Proteomes" id="UP000284706">
    <property type="component" value="Unassembled WGS sequence"/>
</dbReference>
<protein>
    <recommendedName>
        <fullName evidence="7">NAD(P)-binding protein</fullName>
    </recommendedName>
</protein>
<keyword evidence="3" id="KW-0560">Oxidoreductase</keyword>
<dbReference type="Pfam" id="PF00106">
    <property type="entry name" value="adh_short"/>
    <property type="match status" value="1"/>
</dbReference>
<dbReference type="Gene3D" id="3.40.50.720">
    <property type="entry name" value="NAD(P)-binding Rossmann-like Domain"/>
    <property type="match status" value="1"/>
</dbReference>
<dbReference type="InterPro" id="IPR020904">
    <property type="entry name" value="Sc_DH/Rdtase_CS"/>
</dbReference>
<dbReference type="PRINTS" id="PR00081">
    <property type="entry name" value="GDHRDH"/>
</dbReference>
<keyword evidence="6" id="KW-1185">Reference proteome</keyword>
<evidence type="ECO:0008006" key="7">
    <source>
        <dbReference type="Google" id="ProtNLM"/>
    </source>
</evidence>
<name>A0A409WYZ1_9AGAR</name>